<gene>
    <name evidence="1" type="ORF">GDO54_002208</name>
</gene>
<dbReference type="PANTHER" id="PTHR15434:SF2">
    <property type="entry name" value="HEAT SHOCK FACTOR 2-BINDING PROTEIN"/>
    <property type="match status" value="1"/>
</dbReference>
<dbReference type="Proteomes" id="UP001181693">
    <property type="component" value="Unassembled WGS sequence"/>
</dbReference>
<reference evidence="1" key="1">
    <citation type="thesis" date="2020" institute="ProQuest LLC" country="789 East Eisenhower Parkway, Ann Arbor, MI, USA">
        <title>Comparative Genomics and Chromosome Evolution.</title>
        <authorList>
            <person name="Mudd A.B."/>
        </authorList>
    </citation>
    <scope>NUCLEOTIDE SEQUENCE</scope>
    <source>
        <strain evidence="1">1538</strain>
        <tissue evidence="1">Blood</tissue>
    </source>
</reference>
<evidence type="ECO:0008006" key="3">
    <source>
        <dbReference type="Google" id="ProtNLM"/>
    </source>
</evidence>
<comment type="caution">
    <text evidence="1">The sequence shown here is derived from an EMBL/GenBank/DDBJ whole genome shotgun (WGS) entry which is preliminary data.</text>
</comment>
<evidence type="ECO:0000313" key="2">
    <source>
        <dbReference type="Proteomes" id="UP001181693"/>
    </source>
</evidence>
<keyword evidence="2" id="KW-1185">Reference proteome</keyword>
<dbReference type="InterPro" id="IPR016024">
    <property type="entry name" value="ARM-type_fold"/>
</dbReference>
<sequence>MSSSSEVEFVLVRRRDLERLTTEVMQMREFLPQIVNSELVESVQRLEVAEGALEVKEQDCEHIRARLEVSQSEYLRAKEENLSLLLQLSTLREKSVQQTYYCTHVGSVLCTLLWSVSNREETVTNILGMDKCTEFFMMASQTVASYVDALDETEQDEDNEDVQYVLGFAGIVTNVAAVSCGRDFLITSCRELMESWIQILGKIRLGTCSRLRVLLLKCLYNVSINQCGLLWMSQVKGFPSALRRLLSDPDAEVCLHALLLFQSLSVDPDVLRLLWKDVQECLPNIMELSQSNNAHLQRTAKELLEEIGGQQNIE</sequence>
<dbReference type="PANTHER" id="PTHR15434">
    <property type="entry name" value="HEAT SHOCK FACTOR 2-BINDING PROTEIN"/>
    <property type="match status" value="1"/>
</dbReference>
<dbReference type="InterPro" id="IPR039584">
    <property type="entry name" value="HSF2BP"/>
</dbReference>
<proteinExistence type="predicted"/>
<dbReference type="SUPFAM" id="SSF48371">
    <property type="entry name" value="ARM repeat"/>
    <property type="match status" value="1"/>
</dbReference>
<name>A0AAV3AT67_PYXAD</name>
<protein>
    <recommendedName>
        <fullName evidence="3">Heat shock transcription factor 2 binding protein</fullName>
    </recommendedName>
</protein>
<dbReference type="GO" id="GO:0005829">
    <property type="term" value="C:cytosol"/>
    <property type="evidence" value="ECO:0007669"/>
    <property type="project" value="TreeGrafter"/>
</dbReference>
<dbReference type="AlphaFoldDB" id="A0AAV3AT67"/>
<dbReference type="InterPro" id="IPR011989">
    <property type="entry name" value="ARM-like"/>
</dbReference>
<dbReference type="EMBL" id="DYDO01000001">
    <property type="protein sequence ID" value="DBA34664.1"/>
    <property type="molecule type" value="Genomic_DNA"/>
</dbReference>
<evidence type="ECO:0000313" key="1">
    <source>
        <dbReference type="EMBL" id="DBA34664.1"/>
    </source>
</evidence>
<accession>A0AAV3AT67</accession>
<dbReference type="Gene3D" id="1.25.10.10">
    <property type="entry name" value="Leucine-rich Repeat Variant"/>
    <property type="match status" value="1"/>
</dbReference>
<organism evidence="1 2">
    <name type="scientific">Pyxicephalus adspersus</name>
    <name type="common">African bullfrog</name>
    <dbReference type="NCBI Taxonomy" id="30357"/>
    <lineage>
        <taxon>Eukaryota</taxon>
        <taxon>Metazoa</taxon>
        <taxon>Chordata</taxon>
        <taxon>Craniata</taxon>
        <taxon>Vertebrata</taxon>
        <taxon>Euteleostomi</taxon>
        <taxon>Amphibia</taxon>
        <taxon>Batrachia</taxon>
        <taxon>Anura</taxon>
        <taxon>Neobatrachia</taxon>
        <taxon>Ranoidea</taxon>
        <taxon>Pyxicephalidae</taxon>
        <taxon>Pyxicephalinae</taxon>
        <taxon>Pyxicephalus</taxon>
    </lineage>
</organism>